<dbReference type="Proteomes" id="UP000887320">
    <property type="component" value="Unassembled WGS sequence"/>
</dbReference>
<dbReference type="EMBL" id="JAHWXT010000001">
    <property type="protein sequence ID" value="MCF0263358.1"/>
    <property type="molecule type" value="Genomic_DNA"/>
</dbReference>
<feature type="region of interest" description="Disordered" evidence="1">
    <location>
        <begin position="131"/>
        <end position="158"/>
    </location>
</feature>
<dbReference type="InterPro" id="IPR036388">
    <property type="entry name" value="WH-like_DNA-bd_sf"/>
</dbReference>
<feature type="compositionally biased region" description="Polar residues" evidence="1">
    <location>
        <begin position="131"/>
        <end position="157"/>
    </location>
</feature>
<evidence type="ECO:0000313" key="3">
    <source>
        <dbReference type="EMBL" id="MCF0263358.1"/>
    </source>
</evidence>
<comment type="caution">
    <text evidence="3">The sequence shown here is derived from an EMBL/GenBank/DDBJ whole genome shotgun (WGS) entry which is preliminary data.</text>
</comment>
<dbReference type="Gene3D" id="1.10.10.10">
    <property type="entry name" value="Winged helix-like DNA-binding domain superfamily/Winged helix DNA-binding domain"/>
    <property type="match status" value="1"/>
</dbReference>
<evidence type="ECO:0000259" key="2">
    <source>
        <dbReference type="Pfam" id="PF04492"/>
    </source>
</evidence>
<proteinExistence type="predicted"/>
<dbReference type="AlphaFoldDB" id="A0A8X8GEI3"/>
<name>A0A8X8GEI3_ACIGI</name>
<gene>
    <name evidence="3" type="ORF">KW868_02565</name>
</gene>
<evidence type="ECO:0000256" key="1">
    <source>
        <dbReference type="SAM" id="MobiDB-lite"/>
    </source>
</evidence>
<protein>
    <submittedName>
        <fullName evidence="3">Replication protein</fullName>
    </submittedName>
</protein>
<dbReference type="RefSeq" id="WP_234622609.1">
    <property type="nucleotide sequence ID" value="NZ_JAHWXT010000001.1"/>
</dbReference>
<dbReference type="InterPro" id="IPR006497">
    <property type="entry name" value="Phage_lambda_VrpO_N"/>
</dbReference>
<dbReference type="GO" id="GO:0006260">
    <property type="term" value="P:DNA replication"/>
    <property type="evidence" value="ECO:0007669"/>
    <property type="project" value="InterPro"/>
</dbReference>
<dbReference type="Pfam" id="PF04492">
    <property type="entry name" value="Phage_rep_O"/>
    <property type="match status" value="1"/>
</dbReference>
<organism evidence="3 4">
    <name type="scientific">Acinetobacter guillouiae</name>
    <name type="common">Acinetobacter genomosp. 11</name>
    <dbReference type="NCBI Taxonomy" id="106649"/>
    <lineage>
        <taxon>Bacteria</taxon>
        <taxon>Pseudomonadati</taxon>
        <taxon>Pseudomonadota</taxon>
        <taxon>Gammaproteobacteria</taxon>
        <taxon>Moraxellales</taxon>
        <taxon>Moraxellaceae</taxon>
        <taxon>Acinetobacter</taxon>
    </lineage>
</organism>
<feature type="domain" description="Bacteriophage lambda Replication protein O N-terminal" evidence="2">
    <location>
        <begin position="15"/>
        <end position="96"/>
    </location>
</feature>
<reference evidence="3" key="1">
    <citation type="submission" date="2021-07" db="EMBL/GenBank/DDBJ databases">
        <authorList>
            <person name="Fernandez M."/>
            <person name="Pereira P."/>
            <person name="Torres Tejerizo G.A."/>
            <person name="Gonzalez P."/>
            <person name="Agostini E."/>
        </authorList>
    </citation>
    <scope>NUCLEOTIDE SEQUENCE</scope>
    <source>
        <strain evidence="3">SFC 500-1A</strain>
    </source>
</reference>
<evidence type="ECO:0000313" key="4">
    <source>
        <dbReference type="Proteomes" id="UP000887320"/>
    </source>
</evidence>
<sequence length="281" mass="32571">MNMGVDFDKFIKQAVNVDENYTKMPNIVIDSIMQNVSPNAYKCLNVIVRCTLGYQRESYQIAQTLFLEITGIKRKETVIDAIRELEQLKIISVDRSTHINTFFLTFDQYEKTVLVRKISTKSVSTEKPYQVSTNNPYSVSTEKPYQVSTNNPYSVSTEKPYPIKERKKKENIYKFSFVESLKNLGAEDQLIQDWLVVRKTKKASNSETAFKGFDRELKKSNLDVNMVLRICIERSWQGFTASWLNNIDLSSYQNQVEVQQPTQTIPTDFKGIRKSFKGMDQ</sequence>
<accession>A0A8X8GEI3</accession>